<accession>A0ACC1DFD2</accession>
<sequence>MDAKDLRTDSTLSERNNDGKYGPSGTSIQCTKTKSYQDIGSSSSSKLDSPVARPCAVIGPDRVIPPSTTDAYVKKASVEPWPFLSNGYRRPPDYPSKIAEYQNQTRNISPRQTYQENMQRIMVPPTYSSVKVNEDFSQISDRSGSLPSKHSIKLNVVPDNKYCEVPYTINNTPNDQKSVRNIETCVSNMNPQYPQPAPQGWTPGCFSVRPQRGYGASELYQYPEYSNCAGPRHVPISRPQRTTQEEPGYVYPDPYYQDASIRYKPYPNVKDRYTQPRYEFIGNYSSPFYPAPVPPHKYDIHKSMSTHPYPAYTPLKGLESRMSEPIMDGYHRAIPPANYNLPFRNPVIHPPYGSIIANCPQGKLPSYLGESAPKMPVSNKPPYDANSNVYVEYENSRLKGYPASENVFTNEMRLHSINNQMVLPNYPSINVHSIPPHTYYKKDSLPIKNCEYANSMRNMDPLLNVMNPITHRLPHFSPGGIPISPTNSNASNDTTHTHSTLHEDCGYVSQTSGASIKSIDSAIYRNNEYYRRYYDPRYRPILRTSPMMPKQEYPSSNLGSKDKKQINVRQFLEMWNEGDDENDKNNTSKETIVHSISDSHPLSRSHDSRNNHEQLYVLGLVNVSSEDLSKYEHIQTVSKLPENIKGYNSIELLNQFEEVIESSNMNYYKANTSKENTMAVKPNFARQTPAMLSRSLSPLDVEAKISQSVIHKEVGCNFEIRPCSPKMLNVELAAPIQNVLNERAIEKVTNPLSSLVNTKSPIMKLDENMDTSNIIKNQNHIVIGEHIKTPSCKLANAQYPDSLESLKTNYSLQDLESNSGVCLASLPRLDNDIELNFPEVNQQFINANKSETVNMQSVVNDNAQFIMAGRNQVKDKKDTEYKLPNYIDEYEKQYPKLSKYRKNKGNGLESNDEGFLPTVIRTDSVIIKNPENIKNLEESAEHFPVVKLLDENQFSPMNLTSQCDKIEITQSDTIQNNAGTTDKKGSHNNEDKNSSADLAIDFSFHKNSDINYLQMDKESSNDIPAENNVTSPINNCEKNVLPTNKKQDTCLSSEFCEEEERSCTPSTLYNESIKSLIMKDKVPTRNSLNTTENVNCHISEEKTAEVSQALDVKVANKNEEIVITKCDTTKIDSEFSIPESFLTTNEKFDHKAHIQMSDILYSELEDFPKLKKINNEFNGEEHIKIEDNNSTNEICLIKKCVDTKANADTSETNKDSEMFLPVLETSEKEFISELPEFSKQNYAEKSYINESISQTAEISGTMIFQHDSILELGGGKIQDENEHSDDIIVNDKERDVAVGCEKEVISNLLITDTEKDSVDNTNDNEDGIQHRHPGMTYTMDFEQKSASGLKEICVEGPDIQCDGITTTSPVVYGVKSCPDRVFEPQQIQKESQSFQLIDKKVSLGQFKVPVDSDILNFNQEIKSEQKEIIMEGHCDQFSFKNKHHNEIDVSEVSNVVNLGKVVSDLKKMINDNDDKCSEDDTKWHRNEKCLIKQKHCVENKVNCNEKTLSLNSAGNENNIEHTVSFTETEKCPMNIKENVVHSEINYLSNIIEFTNLNKSFSESGMLHKEVSISDNVVKGATESIENTGQSTCHLDNPLDNSQAHNKDVLLSESGFSENVISQNNGIINEYIFSSNIKYEGNIQQLNNQSEISSAFKSLKNDDSMISLNSVDILQAVMSDGDSLHSCTPKLIVTNENNTPVECNYNFTREICFRKNLFSPYIQKLLTFSEGKYNSCNILLKSSFFDDGHEKGAVLLECGNSSFKTKNIGTEDQSYKNCTAKKSSNTDVSESSRLVDYDSSDYSLSPCAGSDFKLYSKSEQNVDYIEKLQESLEIENEEIEKSRKTSTIGDTDVGDININLNESKENDLISEKITLETEHEIISNIEFKDDDDDKEIIDIKYTNILELVEEVQDQNDEEKCAEKNVGDGVICELEEVSRHSLKRSLSDSALYSFSEDFKDKSTNNIPNTWTFKRKKLNDNLIKSNVVVENYNNVININRRYSISSTYTEENVSFCILIDNDCVIAEEDNDCGIAEEDSDCKMCYTEIPEDLISDSPNSSILNTDSVMEITPAEVQDNNICEYTESYVMECDQDKSTEAPWVEDVACVETIVSEDIAENIIISANSPDCTSDYEEPETICLHANEHTDIVKHIYGDKLCQNDAELVETLYNTPQMDVNKTLIHRESQGSEHCDRYYDRESLERVLSETNSQEGSPFSLSYNNEMVFCSISPHNTGYFPSPQSFQGYESPIDNNERDKDEGIVTKLKTIDHKTQDDTVHSCESSIDNVFSYSHCKESNDRLTSSSPEVSSTTSEEKSSSILLKITNFKGSIVSQISEYSSQKIDKKNCSKVTNDEFRSNNNLHSKKPLITKAAQKYIPPLKETIRDLKVKISLPQDSLKKFKQLKISKEELKQGPPNPGPLNISKKPKPKFEDVLKSIDEIQFKMHKEKSKKPKKSIPKVVIKKNLNGSHYASTKNKETFNPDLTGRKWQPWVFIEKNSFIDNMAIRKKTKAIFSHRKNTFVLAEKFYKYKSVNNETFFITQPTYSKPSSGQLKYTIRLKHSY</sequence>
<comment type="caution">
    <text evidence="1">The sequence shown here is derived from an EMBL/GenBank/DDBJ whole genome shotgun (WGS) entry which is preliminary data.</text>
</comment>
<reference evidence="1 2" key="1">
    <citation type="journal article" date="2021" name="Front. Genet.">
        <title>Chromosome-Level Genome Assembly Reveals Significant Gene Expansion in the Toll and IMD Signaling Pathways of Dendrolimus kikuchii.</title>
        <authorList>
            <person name="Zhou J."/>
            <person name="Wu P."/>
            <person name="Xiong Z."/>
            <person name="Liu N."/>
            <person name="Zhao N."/>
            <person name="Ji M."/>
            <person name="Qiu Y."/>
            <person name="Yang B."/>
        </authorList>
    </citation>
    <scope>NUCLEOTIDE SEQUENCE [LARGE SCALE GENOMIC DNA]</scope>
    <source>
        <strain evidence="1">Ann1</strain>
    </source>
</reference>
<evidence type="ECO:0000313" key="2">
    <source>
        <dbReference type="Proteomes" id="UP000824533"/>
    </source>
</evidence>
<organism evidence="1 2">
    <name type="scientific">Dendrolimus kikuchii</name>
    <dbReference type="NCBI Taxonomy" id="765133"/>
    <lineage>
        <taxon>Eukaryota</taxon>
        <taxon>Metazoa</taxon>
        <taxon>Ecdysozoa</taxon>
        <taxon>Arthropoda</taxon>
        <taxon>Hexapoda</taxon>
        <taxon>Insecta</taxon>
        <taxon>Pterygota</taxon>
        <taxon>Neoptera</taxon>
        <taxon>Endopterygota</taxon>
        <taxon>Lepidoptera</taxon>
        <taxon>Glossata</taxon>
        <taxon>Ditrysia</taxon>
        <taxon>Bombycoidea</taxon>
        <taxon>Lasiocampidae</taxon>
        <taxon>Dendrolimus</taxon>
    </lineage>
</organism>
<name>A0ACC1DFD2_9NEOP</name>
<gene>
    <name evidence="1" type="ORF">K1T71_002058</name>
</gene>
<evidence type="ECO:0000313" key="1">
    <source>
        <dbReference type="EMBL" id="KAJ0182689.1"/>
    </source>
</evidence>
<keyword evidence="2" id="KW-1185">Reference proteome</keyword>
<protein>
    <submittedName>
        <fullName evidence="1">Uncharacterized protein</fullName>
    </submittedName>
</protein>
<proteinExistence type="predicted"/>
<dbReference type="EMBL" id="CM034389">
    <property type="protein sequence ID" value="KAJ0182689.1"/>
    <property type="molecule type" value="Genomic_DNA"/>
</dbReference>
<dbReference type="Proteomes" id="UP000824533">
    <property type="component" value="Linkage Group LG03"/>
</dbReference>